<evidence type="ECO:0000259" key="7">
    <source>
        <dbReference type="Pfam" id="PF04138"/>
    </source>
</evidence>
<name>A0A5D0XWA0_9MICC</name>
<sequence length="128" mass="13561">MLFNILSSGFGVAPILSKIISVAAATGVSWLGSRYFTFRELGGRSKRQEAVLFGLTNLVGLGIAAGCLFVSHYVLGLTSAFADNLSGNVVGVLLGNLFRYFAYRFVVFQPPARSSGQTSGDRTTVGSE</sequence>
<keyword evidence="5 6" id="KW-0472">Membrane</keyword>
<proteinExistence type="inferred from homology"/>
<evidence type="ECO:0000256" key="2">
    <source>
        <dbReference type="ARBA" id="ARBA00009399"/>
    </source>
</evidence>
<dbReference type="Proteomes" id="UP000323410">
    <property type="component" value="Unassembled WGS sequence"/>
</dbReference>
<evidence type="ECO:0000256" key="5">
    <source>
        <dbReference type="ARBA" id="ARBA00023136"/>
    </source>
</evidence>
<dbReference type="EMBL" id="VSLD01000001">
    <property type="protein sequence ID" value="TYD00800.1"/>
    <property type="molecule type" value="Genomic_DNA"/>
</dbReference>
<comment type="caution">
    <text evidence="8">The sequence shown here is derived from an EMBL/GenBank/DDBJ whole genome shotgun (WGS) entry which is preliminary data.</text>
</comment>
<dbReference type="PANTHER" id="PTHR38459">
    <property type="entry name" value="PROPHAGE BACTOPRENOL-LINKED GLUCOSE TRANSLOCASE HOMOLOG"/>
    <property type="match status" value="1"/>
</dbReference>
<dbReference type="InterPro" id="IPR051401">
    <property type="entry name" value="GtrA_CellWall_Glycosyl"/>
</dbReference>
<gene>
    <name evidence="8" type="ORF">FQ377_04610</name>
</gene>
<comment type="subcellular location">
    <subcellularLocation>
        <location evidence="1">Membrane</location>
        <topology evidence="1">Multi-pass membrane protein</topology>
    </subcellularLocation>
</comment>
<evidence type="ECO:0000256" key="4">
    <source>
        <dbReference type="ARBA" id="ARBA00022989"/>
    </source>
</evidence>
<keyword evidence="3 6" id="KW-0812">Transmembrane</keyword>
<dbReference type="Pfam" id="PF04138">
    <property type="entry name" value="GtrA_DPMS_TM"/>
    <property type="match status" value="1"/>
</dbReference>
<accession>A0A5D0XWA0</accession>
<feature type="transmembrane region" description="Helical" evidence="6">
    <location>
        <begin position="85"/>
        <end position="103"/>
    </location>
</feature>
<keyword evidence="9" id="KW-1185">Reference proteome</keyword>
<evidence type="ECO:0000256" key="1">
    <source>
        <dbReference type="ARBA" id="ARBA00004141"/>
    </source>
</evidence>
<dbReference type="OrthoDB" id="9807815at2"/>
<feature type="domain" description="GtrA/DPMS transmembrane" evidence="7">
    <location>
        <begin position="2"/>
        <end position="108"/>
    </location>
</feature>
<comment type="similarity">
    <text evidence="2">Belongs to the GtrA family.</text>
</comment>
<keyword evidence="4 6" id="KW-1133">Transmembrane helix</keyword>
<protein>
    <submittedName>
        <fullName evidence="8">GtrA family protein</fullName>
    </submittedName>
</protein>
<feature type="transmembrane region" description="Helical" evidence="6">
    <location>
        <begin position="51"/>
        <end position="73"/>
    </location>
</feature>
<evidence type="ECO:0000313" key="8">
    <source>
        <dbReference type="EMBL" id="TYD00800.1"/>
    </source>
</evidence>
<evidence type="ECO:0000313" key="9">
    <source>
        <dbReference type="Proteomes" id="UP000323410"/>
    </source>
</evidence>
<dbReference type="InterPro" id="IPR007267">
    <property type="entry name" value="GtrA_DPMS_TM"/>
</dbReference>
<dbReference type="GO" id="GO:0005886">
    <property type="term" value="C:plasma membrane"/>
    <property type="evidence" value="ECO:0007669"/>
    <property type="project" value="TreeGrafter"/>
</dbReference>
<feature type="transmembrane region" description="Helical" evidence="6">
    <location>
        <begin position="12"/>
        <end position="31"/>
    </location>
</feature>
<organism evidence="8 9">
    <name type="scientific">Arthrobacter echini</name>
    <dbReference type="NCBI Taxonomy" id="1529066"/>
    <lineage>
        <taxon>Bacteria</taxon>
        <taxon>Bacillati</taxon>
        <taxon>Actinomycetota</taxon>
        <taxon>Actinomycetes</taxon>
        <taxon>Micrococcales</taxon>
        <taxon>Micrococcaceae</taxon>
        <taxon>Arthrobacter</taxon>
    </lineage>
</organism>
<dbReference type="AlphaFoldDB" id="A0A5D0XWA0"/>
<dbReference type="PANTHER" id="PTHR38459:SF1">
    <property type="entry name" value="PROPHAGE BACTOPRENOL-LINKED GLUCOSE TRANSLOCASE HOMOLOG"/>
    <property type="match status" value="1"/>
</dbReference>
<evidence type="ECO:0000256" key="3">
    <source>
        <dbReference type="ARBA" id="ARBA00022692"/>
    </source>
</evidence>
<dbReference type="GO" id="GO:0000271">
    <property type="term" value="P:polysaccharide biosynthetic process"/>
    <property type="evidence" value="ECO:0007669"/>
    <property type="project" value="InterPro"/>
</dbReference>
<reference evidence="8 9" key="1">
    <citation type="submission" date="2019-08" db="EMBL/GenBank/DDBJ databases">
        <title>Genone of Arthrobacter echini P9.</title>
        <authorList>
            <person name="Bowman J.P."/>
        </authorList>
    </citation>
    <scope>NUCLEOTIDE SEQUENCE [LARGE SCALE GENOMIC DNA]</scope>
    <source>
        <strain evidence="8 9">P9</strain>
    </source>
</reference>
<evidence type="ECO:0000256" key="6">
    <source>
        <dbReference type="SAM" id="Phobius"/>
    </source>
</evidence>